<proteinExistence type="predicted"/>
<sequence>MAFNKDNFNTIGGQSKAGNAPSIYSYSSTDAQSAIRVSGYFNSVASILKVGDIIFCYSATGGTPVMSTAYVNSNTGTVVDITDGVTVTATDTD</sequence>
<protein>
    <submittedName>
        <fullName evidence="2">Uncharacterized protein</fullName>
    </submittedName>
</protein>
<accession>A0A6J5NE40</accession>
<organism evidence="2">
    <name type="scientific">uncultured Caudovirales phage</name>
    <dbReference type="NCBI Taxonomy" id="2100421"/>
    <lineage>
        <taxon>Viruses</taxon>
        <taxon>Duplodnaviria</taxon>
        <taxon>Heunggongvirae</taxon>
        <taxon>Uroviricota</taxon>
        <taxon>Caudoviricetes</taxon>
        <taxon>Peduoviridae</taxon>
        <taxon>Maltschvirus</taxon>
        <taxon>Maltschvirus maltsch</taxon>
    </lineage>
</organism>
<gene>
    <name evidence="2" type="ORF">UFOVP628_22</name>
</gene>
<evidence type="ECO:0000313" key="2">
    <source>
        <dbReference type="EMBL" id="CAB4153769.1"/>
    </source>
</evidence>
<evidence type="ECO:0000256" key="1">
    <source>
        <dbReference type="SAM" id="MobiDB-lite"/>
    </source>
</evidence>
<name>A0A6J5NE40_9CAUD</name>
<feature type="region of interest" description="Disordered" evidence="1">
    <location>
        <begin position="1"/>
        <end position="21"/>
    </location>
</feature>
<reference evidence="2" key="1">
    <citation type="submission" date="2020-04" db="EMBL/GenBank/DDBJ databases">
        <authorList>
            <person name="Chiriac C."/>
            <person name="Salcher M."/>
            <person name="Ghai R."/>
            <person name="Kavagutti S V."/>
        </authorList>
    </citation>
    <scope>NUCLEOTIDE SEQUENCE</scope>
</reference>
<dbReference type="EMBL" id="LR796601">
    <property type="protein sequence ID" value="CAB4153769.1"/>
    <property type="molecule type" value="Genomic_DNA"/>
</dbReference>